<evidence type="ECO:0000313" key="1">
    <source>
        <dbReference type="EMBL" id="QDS74894.1"/>
    </source>
</evidence>
<dbReference type="SUPFAM" id="SSF52047">
    <property type="entry name" value="RNI-like"/>
    <property type="match status" value="1"/>
</dbReference>
<gene>
    <name evidence="1" type="ORF">FKW77_003737</name>
</gene>
<sequence length="362" mass="40438">MTILASKTPTQLITNNAQLSSRRPTSTTTTEIATAYSSIMVMMANMQPSTSRAPNASTNAQDLVTQNSISMSITKHVSKHTLLTIPTELTEAIAMALDGPDLLSLRLANKEIAIRTEKAFTAQYLTEMNWLLDDRKGKNEWSGAEILETRPDLALHVKEVCLDFGWLGGVTAMLQPIAAQLNQLPNVRTLRLYDLHGRQQKHLDAVQIQLPRLNSLVLERCSFRNVDPIISLINGHRDTLTELTLHDFCTNATKRAYWANIFEAAKILRKEAVVKIGGSEVYIPTNVHWSYISFTLLDGSAIDKELVSVFWGRKDGYRGLHYSTQAGKLHESLDCMLRNFKLYDTISAMRSAGVFVFGKPKS</sequence>
<dbReference type="EMBL" id="CP042196">
    <property type="protein sequence ID" value="QDS74894.1"/>
    <property type="molecule type" value="Genomic_DNA"/>
</dbReference>
<dbReference type="AlphaFoldDB" id="A0A517LGY3"/>
<evidence type="ECO:0008006" key="3">
    <source>
        <dbReference type="Google" id="ProtNLM"/>
    </source>
</evidence>
<name>A0A517LGY3_9PEZI</name>
<dbReference type="Proteomes" id="UP000316270">
    <property type="component" value="Chromosome 12"/>
</dbReference>
<keyword evidence="2" id="KW-1185">Reference proteome</keyword>
<organism evidence="1 2">
    <name type="scientific">Venturia effusa</name>
    <dbReference type="NCBI Taxonomy" id="50376"/>
    <lineage>
        <taxon>Eukaryota</taxon>
        <taxon>Fungi</taxon>
        <taxon>Dikarya</taxon>
        <taxon>Ascomycota</taxon>
        <taxon>Pezizomycotina</taxon>
        <taxon>Dothideomycetes</taxon>
        <taxon>Pleosporomycetidae</taxon>
        <taxon>Venturiales</taxon>
        <taxon>Venturiaceae</taxon>
        <taxon>Venturia</taxon>
    </lineage>
</organism>
<evidence type="ECO:0000313" key="2">
    <source>
        <dbReference type="Proteomes" id="UP000316270"/>
    </source>
</evidence>
<proteinExistence type="predicted"/>
<protein>
    <recommendedName>
        <fullName evidence="3">F-box domain-containing protein</fullName>
    </recommendedName>
</protein>
<accession>A0A517LGY3</accession>
<reference evidence="1 2" key="1">
    <citation type="submission" date="2019-07" db="EMBL/GenBank/DDBJ databases">
        <title>Finished genome of Venturia effusa.</title>
        <authorList>
            <person name="Young C.A."/>
            <person name="Cox M.P."/>
            <person name="Ganley A.R.D."/>
            <person name="David W.J."/>
        </authorList>
    </citation>
    <scope>NUCLEOTIDE SEQUENCE [LARGE SCALE GENOMIC DNA]</scope>
    <source>
        <strain evidence="2">albino</strain>
    </source>
</reference>